<name>A0ABQ9R7X2_9PEZI</name>
<dbReference type="EMBL" id="MLFU01000026">
    <property type="protein sequence ID" value="KAK1497211.1"/>
    <property type="molecule type" value="Genomic_DNA"/>
</dbReference>
<gene>
    <name evidence="1" type="ORF">CTAM01_07875</name>
</gene>
<evidence type="ECO:0000313" key="1">
    <source>
        <dbReference type="EMBL" id="KAK1497211.1"/>
    </source>
</evidence>
<comment type="caution">
    <text evidence="1">The sequence shown here is derived from an EMBL/GenBank/DDBJ whole genome shotgun (WGS) entry which is preliminary data.</text>
</comment>
<organism evidence="1 2">
    <name type="scientific">Colletotrichum tamarilloi</name>
    <dbReference type="NCBI Taxonomy" id="1209934"/>
    <lineage>
        <taxon>Eukaryota</taxon>
        <taxon>Fungi</taxon>
        <taxon>Dikarya</taxon>
        <taxon>Ascomycota</taxon>
        <taxon>Pezizomycotina</taxon>
        <taxon>Sordariomycetes</taxon>
        <taxon>Hypocreomycetidae</taxon>
        <taxon>Glomerellales</taxon>
        <taxon>Glomerellaceae</taxon>
        <taxon>Colletotrichum</taxon>
        <taxon>Colletotrichum acutatum species complex</taxon>
    </lineage>
</organism>
<dbReference type="RefSeq" id="XP_060381351.1">
    <property type="nucleotide sequence ID" value="XM_060523896.1"/>
</dbReference>
<keyword evidence="2" id="KW-1185">Reference proteome</keyword>
<accession>A0ABQ9R7X2</accession>
<protein>
    <submittedName>
        <fullName evidence="1">Uncharacterized protein</fullName>
    </submittedName>
</protein>
<proteinExistence type="predicted"/>
<evidence type="ECO:0000313" key="2">
    <source>
        <dbReference type="Proteomes" id="UP001227543"/>
    </source>
</evidence>
<dbReference type="GeneID" id="85408134"/>
<reference evidence="1 2" key="1">
    <citation type="submission" date="2016-10" db="EMBL/GenBank/DDBJ databases">
        <title>The genome sequence of Colletotrichum fioriniae PJ7.</title>
        <authorList>
            <person name="Baroncelli R."/>
        </authorList>
    </citation>
    <scope>NUCLEOTIDE SEQUENCE [LARGE SCALE GENOMIC DNA]</scope>
    <source>
        <strain evidence="1 2">Tom-12</strain>
    </source>
</reference>
<dbReference type="Proteomes" id="UP001227543">
    <property type="component" value="Unassembled WGS sequence"/>
</dbReference>
<sequence>MISATAIISNIGTCYAAQPYDQILSIIGDTNQTIELYPDYTTYFSGISPSQQAVIHANSKSLSATEATVAAAQAYIR</sequence>